<accession>A0A8S5NQS8</accession>
<evidence type="ECO:0000313" key="1">
    <source>
        <dbReference type="EMBL" id="DAD96642.1"/>
    </source>
</evidence>
<organism evidence="1">
    <name type="scientific">Siphoviridae sp. ctSP74</name>
    <dbReference type="NCBI Taxonomy" id="2826343"/>
    <lineage>
        <taxon>Viruses</taxon>
        <taxon>Duplodnaviria</taxon>
        <taxon>Heunggongvirae</taxon>
        <taxon>Uroviricota</taxon>
        <taxon>Caudoviricetes</taxon>
    </lineage>
</organism>
<proteinExistence type="predicted"/>
<dbReference type="EMBL" id="BK015221">
    <property type="protein sequence ID" value="DAD96642.1"/>
    <property type="molecule type" value="Genomic_DNA"/>
</dbReference>
<protein>
    <submittedName>
        <fullName evidence="1">Uncharacterized protein</fullName>
    </submittedName>
</protein>
<sequence length="33" mass="4159">MPLFLSRQLRLTQGFFFRYQRRVEKNAEKLRKT</sequence>
<name>A0A8S5NQS8_9CAUD</name>
<reference evidence="1" key="1">
    <citation type="journal article" date="2021" name="Proc. Natl. Acad. Sci. U.S.A.">
        <title>A Catalog of Tens of Thousands of Viruses from Human Metagenomes Reveals Hidden Associations with Chronic Diseases.</title>
        <authorList>
            <person name="Tisza M.J."/>
            <person name="Buck C.B."/>
        </authorList>
    </citation>
    <scope>NUCLEOTIDE SEQUENCE</scope>
    <source>
        <strain evidence="1">CtSP74</strain>
    </source>
</reference>